<dbReference type="Pfam" id="PF00528">
    <property type="entry name" value="BPD_transp_1"/>
    <property type="match status" value="1"/>
</dbReference>
<feature type="transmembrane region" description="Helical" evidence="7">
    <location>
        <begin position="20"/>
        <end position="40"/>
    </location>
</feature>
<dbReference type="PANTHER" id="PTHR43744:SF12">
    <property type="entry name" value="ABC TRANSPORTER PERMEASE PROTEIN MG189-RELATED"/>
    <property type="match status" value="1"/>
</dbReference>
<proteinExistence type="inferred from homology"/>
<feature type="transmembrane region" description="Helical" evidence="7">
    <location>
        <begin position="78"/>
        <end position="104"/>
    </location>
</feature>
<dbReference type="GO" id="GO:0005886">
    <property type="term" value="C:plasma membrane"/>
    <property type="evidence" value="ECO:0007669"/>
    <property type="project" value="UniProtKB-SubCell"/>
</dbReference>
<protein>
    <submittedName>
        <fullName evidence="9">Sugar ABC transporter permease</fullName>
    </submittedName>
</protein>
<evidence type="ECO:0000256" key="2">
    <source>
        <dbReference type="ARBA" id="ARBA00022448"/>
    </source>
</evidence>
<evidence type="ECO:0000256" key="3">
    <source>
        <dbReference type="ARBA" id="ARBA00022475"/>
    </source>
</evidence>
<feature type="transmembrane region" description="Helical" evidence="7">
    <location>
        <begin position="150"/>
        <end position="169"/>
    </location>
</feature>
<feature type="transmembrane region" description="Helical" evidence="7">
    <location>
        <begin position="248"/>
        <end position="269"/>
    </location>
</feature>
<organism evidence="9 10">
    <name type="scientific">Candidatus Omnitrophus magneticus</name>
    <dbReference type="NCBI Taxonomy" id="1609969"/>
    <lineage>
        <taxon>Bacteria</taxon>
        <taxon>Pseudomonadati</taxon>
        <taxon>Candidatus Omnitrophota</taxon>
        <taxon>Candidatus Omnitrophus</taxon>
    </lineage>
</organism>
<keyword evidence="3" id="KW-1003">Cell membrane</keyword>
<comment type="subcellular location">
    <subcellularLocation>
        <location evidence="1 7">Cell membrane</location>
        <topology evidence="1 7">Multi-pass membrane protein</topology>
    </subcellularLocation>
</comment>
<keyword evidence="6 7" id="KW-0472">Membrane</keyword>
<evidence type="ECO:0000313" key="9">
    <source>
        <dbReference type="EMBL" id="KJJ85204.1"/>
    </source>
</evidence>
<evidence type="ECO:0000256" key="1">
    <source>
        <dbReference type="ARBA" id="ARBA00004651"/>
    </source>
</evidence>
<dbReference type="InterPro" id="IPR035906">
    <property type="entry name" value="MetI-like_sf"/>
</dbReference>
<dbReference type="EMBL" id="JYNY01000203">
    <property type="protein sequence ID" value="KJJ85204.1"/>
    <property type="molecule type" value="Genomic_DNA"/>
</dbReference>
<evidence type="ECO:0000256" key="4">
    <source>
        <dbReference type="ARBA" id="ARBA00022692"/>
    </source>
</evidence>
<sequence>MSEEFGISIRKDAFLIKTFIYLFLIMGAVTMALPYLWMFVTSIKPLDEIQSFPPSLLVKHPTLAPYKDLFTMVPMGRYLFNSLFVAGVITVFNVFATSLAGYAFAKHDFWGRDKIFFIFLASLMIPWQVNIIPGFVIVKKLGWLNTYSGLIIPAMAWCAFGIFLNRQFIYSIPNDLIDAARIDGCGEFRIYYLVILPLLQPVHAPLSIFTFLQQWNNFVWPLVITHTSSMRTIPLGLAVLTGQFGANYAMVMAGAVVATLPMLIVYLMFQKYIIKGIALTGLKG</sequence>
<comment type="caution">
    <text evidence="9">The sequence shown here is derived from an EMBL/GenBank/DDBJ whole genome shotgun (WGS) entry which is preliminary data.</text>
</comment>
<dbReference type="PROSITE" id="PS50928">
    <property type="entry name" value="ABC_TM1"/>
    <property type="match status" value="1"/>
</dbReference>
<dbReference type="CDD" id="cd06261">
    <property type="entry name" value="TM_PBP2"/>
    <property type="match status" value="1"/>
</dbReference>
<accession>A0A0F0CT67</accession>
<dbReference type="PANTHER" id="PTHR43744">
    <property type="entry name" value="ABC TRANSPORTER PERMEASE PROTEIN MG189-RELATED-RELATED"/>
    <property type="match status" value="1"/>
</dbReference>
<comment type="similarity">
    <text evidence="7">Belongs to the binding-protein-dependent transport system permease family.</text>
</comment>
<feature type="transmembrane region" description="Helical" evidence="7">
    <location>
        <begin position="116"/>
        <end position="138"/>
    </location>
</feature>
<evidence type="ECO:0000259" key="8">
    <source>
        <dbReference type="PROSITE" id="PS50928"/>
    </source>
</evidence>
<dbReference type="Proteomes" id="UP000033428">
    <property type="component" value="Unassembled WGS sequence"/>
</dbReference>
<gene>
    <name evidence="9" type="ORF">OMAG_000916</name>
</gene>
<feature type="domain" description="ABC transmembrane type-1" evidence="8">
    <location>
        <begin position="79"/>
        <end position="269"/>
    </location>
</feature>
<evidence type="ECO:0000313" key="10">
    <source>
        <dbReference type="Proteomes" id="UP000033428"/>
    </source>
</evidence>
<keyword evidence="5 7" id="KW-1133">Transmembrane helix</keyword>
<dbReference type="InterPro" id="IPR000515">
    <property type="entry name" value="MetI-like"/>
</dbReference>
<reference evidence="9 10" key="1">
    <citation type="submission" date="2015-02" db="EMBL/GenBank/DDBJ databases">
        <title>Single-cell genomics of uncultivated deep-branching MTB reveals a conserved set of magnetosome genes.</title>
        <authorList>
            <person name="Kolinko S."/>
            <person name="Richter M."/>
            <person name="Glockner F.O."/>
            <person name="Brachmann A."/>
            <person name="Schuler D."/>
        </authorList>
    </citation>
    <scope>NUCLEOTIDE SEQUENCE [LARGE SCALE GENOMIC DNA]</scope>
    <source>
        <strain evidence="9">SKK-01</strain>
    </source>
</reference>
<evidence type="ECO:0000256" key="7">
    <source>
        <dbReference type="RuleBase" id="RU363032"/>
    </source>
</evidence>
<keyword evidence="10" id="KW-1185">Reference proteome</keyword>
<dbReference type="GO" id="GO:0055085">
    <property type="term" value="P:transmembrane transport"/>
    <property type="evidence" value="ECO:0007669"/>
    <property type="project" value="InterPro"/>
</dbReference>
<name>A0A0F0CT67_9BACT</name>
<dbReference type="AlphaFoldDB" id="A0A0F0CT67"/>
<dbReference type="Gene3D" id="1.10.3720.10">
    <property type="entry name" value="MetI-like"/>
    <property type="match status" value="1"/>
</dbReference>
<evidence type="ECO:0000256" key="5">
    <source>
        <dbReference type="ARBA" id="ARBA00022989"/>
    </source>
</evidence>
<evidence type="ECO:0000256" key="6">
    <source>
        <dbReference type="ARBA" id="ARBA00023136"/>
    </source>
</evidence>
<keyword evidence="2 7" id="KW-0813">Transport</keyword>
<dbReference type="SUPFAM" id="SSF161098">
    <property type="entry name" value="MetI-like"/>
    <property type="match status" value="1"/>
</dbReference>
<keyword evidence="4 7" id="KW-0812">Transmembrane</keyword>
<feature type="transmembrane region" description="Helical" evidence="7">
    <location>
        <begin position="190"/>
        <end position="212"/>
    </location>
</feature>